<evidence type="ECO:0000313" key="4">
    <source>
        <dbReference type="EMBL" id="MBC8543354.1"/>
    </source>
</evidence>
<feature type="compositionally biased region" description="Acidic residues" evidence="1">
    <location>
        <begin position="49"/>
        <end position="70"/>
    </location>
</feature>
<feature type="domain" description="DUF3048" evidence="3">
    <location>
        <begin position="266"/>
        <end position="373"/>
    </location>
</feature>
<dbReference type="SUPFAM" id="SSF159774">
    <property type="entry name" value="YerB-like"/>
    <property type="match status" value="1"/>
</dbReference>
<proteinExistence type="predicted"/>
<evidence type="ECO:0000259" key="2">
    <source>
        <dbReference type="Pfam" id="PF11258"/>
    </source>
</evidence>
<dbReference type="InterPro" id="IPR023158">
    <property type="entry name" value="YerB-like_sf"/>
</dbReference>
<evidence type="ECO:0000259" key="3">
    <source>
        <dbReference type="Pfam" id="PF17479"/>
    </source>
</evidence>
<dbReference type="Pfam" id="PF11258">
    <property type="entry name" value="DUF3048"/>
    <property type="match status" value="1"/>
</dbReference>
<dbReference type="AlphaFoldDB" id="A0A926DTA9"/>
<dbReference type="Proteomes" id="UP000657006">
    <property type="component" value="Unassembled WGS sequence"/>
</dbReference>
<sequence>MKQKVLHSAAVLLLTLCVVVGGCQSRQESSEDTAASTVQDSVESSVPEESSDLLPESEPEPDSSEEESSEVEPVIPEGYVYSQYTGLPIPEETARRKPVAISINNHRKASPQSGLLYADIIYEAPVEGNMTRFVAVFQDYDQVEKIGPVRSARRYFIDFALDQSAVLIHFGEDTSISKVYSQVGCPHINGISSLEEVMTWRSKDRKAPHNVYTSGERLLEAMERAKIATELESEVAPVFSFLKEEETPSSGEPVQHVAIPYLVYKDYNQTAEFFYEAETKSYGRVQFDEPQTDLETGEQLKFKNVLIQIADVHERGDEAGHKDMVSIGEGKGYYLTNGICQPVTWKKADQQTPTHWYDAEGEELSLNPGKTWINVVSLSQEITLE</sequence>
<evidence type="ECO:0000256" key="1">
    <source>
        <dbReference type="SAM" id="MobiDB-lite"/>
    </source>
</evidence>
<name>A0A926DTA9_9FIRM</name>
<feature type="domain" description="DUF3048" evidence="2">
    <location>
        <begin position="85"/>
        <end position="226"/>
    </location>
</feature>
<dbReference type="Pfam" id="PF17479">
    <property type="entry name" value="DUF3048_C"/>
    <property type="match status" value="1"/>
</dbReference>
<dbReference type="InterPro" id="IPR021416">
    <property type="entry name" value="DUF3048_N"/>
</dbReference>
<feature type="region of interest" description="Disordered" evidence="1">
    <location>
        <begin position="26"/>
        <end position="72"/>
    </location>
</feature>
<evidence type="ECO:0000313" key="5">
    <source>
        <dbReference type="Proteomes" id="UP000657006"/>
    </source>
</evidence>
<keyword evidence="5" id="KW-1185">Reference proteome</keyword>
<reference evidence="4" key="1">
    <citation type="submission" date="2020-08" db="EMBL/GenBank/DDBJ databases">
        <title>Genome public.</title>
        <authorList>
            <person name="Liu C."/>
            <person name="Sun Q."/>
        </authorList>
    </citation>
    <scope>NUCLEOTIDE SEQUENCE</scope>
    <source>
        <strain evidence="4">NSJ-32</strain>
    </source>
</reference>
<accession>A0A926DTA9</accession>
<comment type="caution">
    <text evidence="4">The sequence shown here is derived from an EMBL/GenBank/DDBJ whole genome shotgun (WGS) entry which is preliminary data.</text>
</comment>
<dbReference type="EMBL" id="JACRSQ010000008">
    <property type="protein sequence ID" value="MBC8543354.1"/>
    <property type="molecule type" value="Genomic_DNA"/>
</dbReference>
<dbReference type="PROSITE" id="PS51257">
    <property type="entry name" value="PROKAR_LIPOPROTEIN"/>
    <property type="match status" value="1"/>
</dbReference>
<protein>
    <submittedName>
        <fullName evidence="4">DUF3048 domain-containing protein</fullName>
    </submittedName>
</protein>
<feature type="compositionally biased region" description="Polar residues" evidence="1">
    <location>
        <begin position="26"/>
        <end position="40"/>
    </location>
</feature>
<dbReference type="InterPro" id="IPR035328">
    <property type="entry name" value="DUF3048_C"/>
</dbReference>
<dbReference type="Gene3D" id="3.50.90.10">
    <property type="entry name" value="YerB-like"/>
    <property type="match status" value="1"/>
</dbReference>
<dbReference type="RefSeq" id="WP_177716003.1">
    <property type="nucleotide sequence ID" value="NZ_JACRSQ010000008.1"/>
</dbReference>
<organism evidence="4 5">
    <name type="scientific">Bianquea renquensis</name>
    <dbReference type="NCBI Taxonomy" id="2763661"/>
    <lineage>
        <taxon>Bacteria</taxon>
        <taxon>Bacillati</taxon>
        <taxon>Bacillota</taxon>
        <taxon>Clostridia</taxon>
        <taxon>Eubacteriales</taxon>
        <taxon>Bianqueaceae</taxon>
        <taxon>Bianquea</taxon>
    </lineage>
</organism>
<gene>
    <name evidence="4" type="ORF">H8730_07335</name>
</gene>